<name>A1RZH9_THEPD</name>
<comment type="pathway">
    <text evidence="1">One-carbon metabolism; methanogenesis from methylamine.</text>
</comment>
<organism evidence="5 6">
    <name type="scientific">Thermofilum pendens (strain DSM 2475 / Hrk 5)</name>
    <dbReference type="NCBI Taxonomy" id="368408"/>
    <lineage>
        <taxon>Archaea</taxon>
        <taxon>Thermoproteota</taxon>
        <taxon>Thermoprotei</taxon>
        <taxon>Thermofilales</taxon>
        <taxon>Thermofilaceae</taxon>
        <taxon>Thermofilum</taxon>
    </lineage>
</organism>
<comment type="catalytic activity">
    <reaction evidence="4">
        <text>Co(I)-[methylamine-specific corrinoid protein] + methylamine + H(+) = methyl-Co(III)-[methylamine-specific corrinoid protein] + NH4(+)</text>
        <dbReference type="Rhea" id="RHEA:26059"/>
        <dbReference type="Rhea" id="RHEA-COMP:11120"/>
        <dbReference type="Rhea" id="RHEA-COMP:11121"/>
        <dbReference type="ChEBI" id="CHEBI:15378"/>
        <dbReference type="ChEBI" id="CHEBI:28938"/>
        <dbReference type="ChEBI" id="CHEBI:59338"/>
        <dbReference type="ChEBI" id="CHEBI:85033"/>
        <dbReference type="ChEBI" id="CHEBI:85035"/>
        <dbReference type="EC" id="2.1.1.248"/>
    </reaction>
</comment>
<evidence type="ECO:0000313" key="5">
    <source>
        <dbReference type="EMBL" id="ABL78609.1"/>
    </source>
</evidence>
<dbReference type="RefSeq" id="WP_011752874.1">
    <property type="nucleotide sequence ID" value="NC_008698.1"/>
</dbReference>
<dbReference type="KEGG" id="tpe:Tpen_1211"/>
<dbReference type="AlphaFoldDB" id="A1RZH9"/>
<reference evidence="6" key="1">
    <citation type="journal article" date="2008" name="J. Bacteriol.">
        <title>Genome sequence of Thermofilum pendens reveals an exceptional loss of biosynthetic pathways without genome reduction.</title>
        <authorList>
            <person name="Anderson I."/>
            <person name="Rodriguez J."/>
            <person name="Susanti D."/>
            <person name="Porat I."/>
            <person name="Reich C."/>
            <person name="Ulrich L.E."/>
            <person name="Elkins J.G."/>
            <person name="Mavromatis K."/>
            <person name="Lykidis A."/>
            <person name="Kim E."/>
            <person name="Thompson L.S."/>
            <person name="Nolan M."/>
            <person name="Land M."/>
            <person name="Copeland A."/>
            <person name="Lapidus A."/>
            <person name="Lucas S."/>
            <person name="Detter C."/>
            <person name="Zhulin I.B."/>
            <person name="Olsen G.J."/>
            <person name="Whitman W."/>
            <person name="Mukhopadhyay B."/>
            <person name="Bristow J."/>
            <person name="Kyrpides N."/>
        </authorList>
    </citation>
    <scope>NUCLEOTIDE SEQUENCE [LARGE SCALE GENOMIC DNA]</scope>
    <source>
        <strain evidence="6">DSM 2475 / Hrk 5</strain>
    </source>
</reference>
<evidence type="ECO:0000313" key="6">
    <source>
        <dbReference type="Proteomes" id="UP000000641"/>
    </source>
</evidence>
<dbReference type="Pfam" id="PF05369">
    <property type="entry name" value="MtmB"/>
    <property type="match status" value="1"/>
</dbReference>
<dbReference type="GO" id="GO:0043852">
    <property type="term" value="F:monomethylamine methyltransferase activity"/>
    <property type="evidence" value="ECO:0007669"/>
    <property type="project" value="UniProtKB-EC"/>
</dbReference>
<dbReference type="Gene3D" id="3.20.20.460">
    <property type="entry name" value="Monomethylamine methyltransferase MtmB"/>
    <property type="match status" value="1"/>
</dbReference>
<keyword evidence="6" id="KW-1185">Reference proteome</keyword>
<keyword evidence="5" id="KW-0489">Methyltransferase</keyword>
<dbReference type="UniPathway" id="UPA00643"/>
<evidence type="ECO:0000256" key="3">
    <source>
        <dbReference type="ARBA" id="ARBA00012853"/>
    </source>
</evidence>
<dbReference type="HOGENOM" id="CLU_047925_0_0_2"/>
<dbReference type="OrthoDB" id="31064at2157"/>
<keyword evidence="5" id="KW-0808">Transferase</keyword>
<evidence type="ECO:0000256" key="2">
    <source>
        <dbReference type="ARBA" id="ARBA00009675"/>
    </source>
</evidence>
<dbReference type="EC" id="2.1.1.248" evidence="3"/>
<proteinExistence type="inferred from homology"/>
<dbReference type="EMBL" id="CP000505">
    <property type="protein sequence ID" value="ABL78609.1"/>
    <property type="molecule type" value="Genomic_DNA"/>
</dbReference>
<dbReference type="InterPro" id="IPR008031">
    <property type="entry name" value="MtmB_MeTrfase"/>
</dbReference>
<dbReference type="InterPro" id="IPR036655">
    <property type="entry name" value="MtmB_sf"/>
</dbReference>
<dbReference type="STRING" id="368408.Tpen_1211"/>
<comment type="similarity">
    <text evidence="2">Belongs to the monomethylamine methyltransferase family.</text>
</comment>
<dbReference type="GeneID" id="4600413"/>
<evidence type="ECO:0000256" key="1">
    <source>
        <dbReference type="ARBA" id="ARBA00005111"/>
    </source>
</evidence>
<dbReference type="eggNOG" id="arCOG05143">
    <property type="taxonomic scope" value="Archaea"/>
</dbReference>
<sequence>MRGPLLVELRARKGEYVEQKRFDLERVSRRVAELEKEYGVSFDPSSPAPSEDLAKPVFEAGFTLAVETGLYVVDESRVARFTEEEVREALRNAPRELRVGRGKDERVLRARGPGDRVFVFGGLAGTPVPLEFFEASAASYAAVPRVDALDHGSIQAVAGEAVRGYAPSEALAGIEEAEGVRRALRAVGRPGMHVLGAESSVSSVGSLSALSLGLLGEGDAQLLPVLNELKTDYGQLTKAYVGLARGLIGAALVDPVVGGYARGPAGSAIVSVAETLLALVAYEAGYFLVHPVHILRKATSTLECMWVESVVGLANRYMGLPVVADIWPANGGGTREYLYEAAANTFVAVASGLNVLGPVPANGTQPNGGGFESWFVASLADLVAEKKVSVGAAWSAALELYEKYADKLSSPNPGKPFWELYDLKSLKPSAEWEKTVWEVLREVAELA</sequence>
<dbReference type="GO" id="GO:0032259">
    <property type="term" value="P:methylation"/>
    <property type="evidence" value="ECO:0007669"/>
    <property type="project" value="UniProtKB-KW"/>
</dbReference>
<dbReference type="EnsemblBacteria" id="ABL78609">
    <property type="protein sequence ID" value="ABL78609"/>
    <property type="gene ID" value="Tpen_1211"/>
</dbReference>
<protein>
    <recommendedName>
        <fullName evidence="3">[methylamine--corrinoid protein] Co-methyltransferase</fullName>
        <ecNumber evidence="3">2.1.1.248</ecNumber>
    </recommendedName>
</protein>
<evidence type="ECO:0000256" key="4">
    <source>
        <dbReference type="ARBA" id="ARBA00047505"/>
    </source>
</evidence>
<gene>
    <name evidence="5" type="ordered locus">Tpen_1211</name>
</gene>
<dbReference type="Proteomes" id="UP000000641">
    <property type="component" value="Chromosome"/>
</dbReference>
<accession>A1RZH9</accession>
<dbReference type="SUPFAM" id="SSF75098">
    <property type="entry name" value="Monomethylamine methyltransferase MtmB"/>
    <property type="match status" value="1"/>
</dbReference>